<keyword evidence="3" id="KW-1185">Reference proteome</keyword>
<reference evidence="2" key="1">
    <citation type="submission" date="2022-01" db="EMBL/GenBank/DDBJ databases">
        <authorList>
            <person name="King R."/>
        </authorList>
    </citation>
    <scope>NUCLEOTIDE SEQUENCE</scope>
</reference>
<protein>
    <submittedName>
        <fullName evidence="2">Uncharacterized protein</fullName>
    </submittedName>
</protein>
<feature type="compositionally biased region" description="Basic residues" evidence="1">
    <location>
        <begin position="13"/>
        <end position="28"/>
    </location>
</feature>
<evidence type="ECO:0000313" key="2">
    <source>
        <dbReference type="EMBL" id="CAH1407787.1"/>
    </source>
</evidence>
<accession>A0A9P0MXV5</accession>
<sequence length="139" mass="15494">MPSFIATSDRAKVTSRKRLGKEKRRSGRRREVPERSARKRSKTRRAPKTVDSARDEQSTEGPDSNLLDRPARARPVHRSGGNEKNLRRWPARSSGERIVSSTESNHPPSSGSQDLLGGPLQNTKPSVVQVESRLLSSED</sequence>
<name>A0A9P0MXV5_NEZVI</name>
<feature type="region of interest" description="Disordered" evidence="1">
    <location>
        <begin position="1"/>
        <end position="139"/>
    </location>
</feature>
<evidence type="ECO:0000256" key="1">
    <source>
        <dbReference type="SAM" id="MobiDB-lite"/>
    </source>
</evidence>
<organism evidence="2 3">
    <name type="scientific">Nezara viridula</name>
    <name type="common">Southern green stink bug</name>
    <name type="synonym">Cimex viridulus</name>
    <dbReference type="NCBI Taxonomy" id="85310"/>
    <lineage>
        <taxon>Eukaryota</taxon>
        <taxon>Metazoa</taxon>
        <taxon>Ecdysozoa</taxon>
        <taxon>Arthropoda</taxon>
        <taxon>Hexapoda</taxon>
        <taxon>Insecta</taxon>
        <taxon>Pterygota</taxon>
        <taxon>Neoptera</taxon>
        <taxon>Paraneoptera</taxon>
        <taxon>Hemiptera</taxon>
        <taxon>Heteroptera</taxon>
        <taxon>Panheteroptera</taxon>
        <taxon>Pentatomomorpha</taxon>
        <taxon>Pentatomoidea</taxon>
        <taxon>Pentatomidae</taxon>
        <taxon>Pentatominae</taxon>
        <taxon>Nezara</taxon>
    </lineage>
</organism>
<feature type="compositionally biased region" description="Polar residues" evidence="1">
    <location>
        <begin position="99"/>
        <end position="113"/>
    </location>
</feature>
<feature type="compositionally biased region" description="Basic residues" evidence="1">
    <location>
        <begin position="37"/>
        <end position="47"/>
    </location>
</feature>
<dbReference type="AlphaFoldDB" id="A0A9P0MXV5"/>
<proteinExistence type="predicted"/>
<dbReference type="EMBL" id="OV725083">
    <property type="protein sequence ID" value="CAH1407787.1"/>
    <property type="molecule type" value="Genomic_DNA"/>
</dbReference>
<dbReference type="Proteomes" id="UP001152798">
    <property type="component" value="Chromosome 7"/>
</dbReference>
<gene>
    <name evidence="2" type="ORF">NEZAVI_LOCUS15421</name>
</gene>
<evidence type="ECO:0000313" key="3">
    <source>
        <dbReference type="Proteomes" id="UP001152798"/>
    </source>
</evidence>